<sequence length="288" mass="32173">MSFYPLPYLERKAVFMGSSESLEGCEKVIIGIPMDLTTSFRPGTRLAPFRIREVSEGIEEYSIYQDKSLEDIKFYDAGDIIIPYGNVEESLRRIEEVTGELLKKGKKVFALGGEHLVSLPLIKAYKKFYPDLVVIQFDAHADLRSSYLGESLSHATVMRRVVEIIGTGNLYQLGIRSGTREEMEYATLNTNLYLNQLSSVVAEVKKSVGRRKVYITLDIDVLDPAFAPGTGTPEAGGFSSRELLEVLLELKDLDIAGFDLVEISPPYEQNDNTSLLGAKILREVLLAY</sequence>
<evidence type="ECO:0000256" key="3">
    <source>
        <dbReference type="ARBA" id="ARBA00022801"/>
    </source>
</evidence>
<dbReference type="InterPro" id="IPR005925">
    <property type="entry name" value="Agmatinase-rel"/>
</dbReference>
<dbReference type="AlphaFoldDB" id="A0A1M5NCI0"/>
<dbReference type="PANTHER" id="PTHR11358:SF26">
    <property type="entry name" value="GUANIDINO ACID HYDROLASE, MITOCHONDRIAL"/>
    <property type="match status" value="1"/>
</dbReference>
<evidence type="ECO:0000256" key="1">
    <source>
        <dbReference type="ARBA" id="ARBA00009227"/>
    </source>
</evidence>
<feature type="binding site" evidence="4">
    <location>
        <position position="218"/>
    </location>
    <ligand>
        <name>Mn(2+)</name>
        <dbReference type="ChEBI" id="CHEBI:29035"/>
        <label>1</label>
    </ligand>
</feature>
<evidence type="ECO:0000256" key="2">
    <source>
        <dbReference type="ARBA" id="ARBA00022723"/>
    </source>
</evidence>
<keyword evidence="4" id="KW-0464">Manganese</keyword>
<dbReference type="Pfam" id="PF00491">
    <property type="entry name" value="Arginase"/>
    <property type="match status" value="1"/>
</dbReference>
<evidence type="ECO:0000313" key="7">
    <source>
        <dbReference type="Proteomes" id="UP000242329"/>
    </source>
</evidence>
<dbReference type="STRING" id="1123382.SAMN02745221_01158"/>
<comment type="similarity">
    <text evidence="1">Belongs to the arginase family. Agmatinase subfamily.</text>
</comment>
<accession>A0A1M5NCI0</accession>
<dbReference type="GO" id="GO:0033389">
    <property type="term" value="P:putrescine biosynthetic process from arginine, via agmatine"/>
    <property type="evidence" value="ECO:0007669"/>
    <property type="project" value="TreeGrafter"/>
</dbReference>
<comment type="cofactor">
    <cofactor evidence="4">
        <name>Mn(2+)</name>
        <dbReference type="ChEBI" id="CHEBI:29035"/>
    </cofactor>
    <text evidence="4">Binds 2 manganese ions per subunit.</text>
</comment>
<feature type="binding site" evidence="4">
    <location>
        <position position="138"/>
    </location>
    <ligand>
        <name>Mn(2+)</name>
        <dbReference type="ChEBI" id="CHEBI:29035"/>
        <label>1</label>
    </ligand>
</feature>
<name>A0A1M5NCI0_9FIRM</name>
<keyword evidence="7" id="KW-1185">Reference proteome</keyword>
<dbReference type="PROSITE" id="PS01053">
    <property type="entry name" value="ARGINASE_1"/>
    <property type="match status" value="1"/>
</dbReference>
<dbReference type="NCBIfam" id="TIGR01230">
    <property type="entry name" value="agmatinase"/>
    <property type="match status" value="1"/>
</dbReference>
<gene>
    <name evidence="6" type="ORF">SAMN02745221_01158</name>
</gene>
<protein>
    <submittedName>
        <fullName evidence="6">Agmatinase</fullName>
    </submittedName>
</protein>
<feature type="binding site" evidence="4">
    <location>
        <position position="142"/>
    </location>
    <ligand>
        <name>Mn(2+)</name>
        <dbReference type="ChEBI" id="CHEBI:29035"/>
        <label>1</label>
    </ligand>
</feature>
<dbReference type="PANTHER" id="PTHR11358">
    <property type="entry name" value="ARGINASE/AGMATINASE"/>
    <property type="match status" value="1"/>
</dbReference>
<dbReference type="SUPFAM" id="SSF52768">
    <property type="entry name" value="Arginase/deacetylase"/>
    <property type="match status" value="1"/>
</dbReference>
<dbReference type="Proteomes" id="UP000242329">
    <property type="component" value="Unassembled WGS sequence"/>
</dbReference>
<dbReference type="InterPro" id="IPR020855">
    <property type="entry name" value="Ureohydrolase_Mn_BS"/>
</dbReference>
<dbReference type="PROSITE" id="PS51409">
    <property type="entry name" value="ARGINASE_2"/>
    <property type="match status" value="1"/>
</dbReference>
<evidence type="ECO:0000313" key="6">
    <source>
        <dbReference type="EMBL" id="SHG87218.1"/>
    </source>
</evidence>
<feature type="binding site" evidence="4">
    <location>
        <position position="115"/>
    </location>
    <ligand>
        <name>Mn(2+)</name>
        <dbReference type="ChEBI" id="CHEBI:29035"/>
        <label>1</label>
    </ligand>
</feature>
<dbReference type="EMBL" id="FQWY01000016">
    <property type="protein sequence ID" value="SHG87218.1"/>
    <property type="molecule type" value="Genomic_DNA"/>
</dbReference>
<dbReference type="InterPro" id="IPR023696">
    <property type="entry name" value="Ureohydrolase_dom_sf"/>
</dbReference>
<dbReference type="CDD" id="cd11593">
    <property type="entry name" value="Agmatinase-like_2"/>
    <property type="match status" value="1"/>
</dbReference>
<keyword evidence="2 4" id="KW-0479">Metal-binding</keyword>
<dbReference type="Gene3D" id="3.40.800.10">
    <property type="entry name" value="Ureohydrolase domain"/>
    <property type="match status" value="1"/>
</dbReference>
<reference evidence="7" key="1">
    <citation type="submission" date="2016-11" db="EMBL/GenBank/DDBJ databases">
        <authorList>
            <person name="Varghese N."/>
            <person name="Submissions S."/>
        </authorList>
    </citation>
    <scope>NUCLEOTIDE SEQUENCE [LARGE SCALE GENOMIC DNA]</scope>
    <source>
        <strain evidence="7">DSM 11003</strain>
    </source>
</reference>
<feature type="binding site" evidence="4">
    <location>
        <position position="220"/>
    </location>
    <ligand>
        <name>Mn(2+)</name>
        <dbReference type="ChEBI" id="CHEBI:29035"/>
        <label>1</label>
    </ligand>
</feature>
<dbReference type="GO" id="GO:0008783">
    <property type="term" value="F:agmatinase activity"/>
    <property type="evidence" value="ECO:0007669"/>
    <property type="project" value="TreeGrafter"/>
</dbReference>
<dbReference type="GO" id="GO:0046872">
    <property type="term" value="F:metal ion binding"/>
    <property type="evidence" value="ECO:0007669"/>
    <property type="project" value="UniProtKB-KW"/>
</dbReference>
<feature type="binding site" evidence="4">
    <location>
        <position position="140"/>
    </location>
    <ligand>
        <name>Mn(2+)</name>
        <dbReference type="ChEBI" id="CHEBI:29035"/>
        <label>1</label>
    </ligand>
</feature>
<dbReference type="RefSeq" id="WP_242939009.1">
    <property type="nucleotide sequence ID" value="NZ_FQWY01000016.1"/>
</dbReference>
<organism evidence="6 7">
    <name type="scientific">Thermosyntropha lipolytica DSM 11003</name>
    <dbReference type="NCBI Taxonomy" id="1123382"/>
    <lineage>
        <taxon>Bacteria</taxon>
        <taxon>Bacillati</taxon>
        <taxon>Bacillota</taxon>
        <taxon>Clostridia</taxon>
        <taxon>Eubacteriales</taxon>
        <taxon>Syntrophomonadaceae</taxon>
        <taxon>Thermosyntropha</taxon>
    </lineage>
</organism>
<keyword evidence="3 5" id="KW-0378">Hydrolase</keyword>
<dbReference type="InterPro" id="IPR006035">
    <property type="entry name" value="Ureohydrolase"/>
</dbReference>
<evidence type="ECO:0000256" key="4">
    <source>
        <dbReference type="PIRSR" id="PIRSR036979-1"/>
    </source>
</evidence>
<evidence type="ECO:0000256" key="5">
    <source>
        <dbReference type="RuleBase" id="RU003684"/>
    </source>
</evidence>
<dbReference type="PIRSF" id="PIRSF036979">
    <property type="entry name" value="Arginase"/>
    <property type="match status" value="1"/>
</dbReference>
<proteinExistence type="inferred from homology"/>